<gene>
    <name evidence="2" type="ORF">GALL_337920</name>
</gene>
<accession>A0A1J5QLS7</accession>
<evidence type="ECO:0000256" key="1">
    <source>
        <dbReference type="SAM" id="MobiDB-lite"/>
    </source>
</evidence>
<comment type="caution">
    <text evidence="2">The sequence shown here is derived from an EMBL/GenBank/DDBJ whole genome shotgun (WGS) entry which is preliminary data.</text>
</comment>
<evidence type="ECO:0000313" key="2">
    <source>
        <dbReference type="EMBL" id="OIQ84384.1"/>
    </source>
</evidence>
<feature type="compositionally biased region" description="Pro residues" evidence="1">
    <location>
        <begin position="111"/>
        <end position="127"/>
    </location>
</feature>
<evidence type="ECO:0008006" key="3">
    <source>
        <dbReference type="Google" id="ProtNLM"/>
    </source>
</evidence>
<protein>
    <recommendedName>
        <fullName evidence="3">DUF3108 domain-containing protein</fullName>
    </recommendedName>
</protein>
<name>A0A1J5QLS7_9ZZZZ</name>
<feature type="compositionally biased region" description="Pro residues" evidence="1">
    <location>
        <begin position="346"/>
        <end position="359"/>
    </location>
</feature>
<reference evidence="2" key="1">
    <citation type="submission" date="2016-10" db="EMBL/GenBank/DDBJ databases">
        <title>Sequence of Gallionella enrichment culture.</title>
        <authorList>
            <person name="Poehlein A."/>
            <person name="Muehling M."/>
            <person name="Daniel R."/>
        </authorList>
    </citation>
    <scope>NUCLEOTIDE SEQUENCE</scope>
</reference>
<organism evidence="2">
    <name type="scientific">mine drainage metagenome</name>
    <dbReference type="NCBI Taxonomy" id="410659"/>
    <lineage>
        <taxon>unclassified sequences</taxon>
        <taxon>metagenomes</taxon>
        <taxon>ecological metagenomes</taxon>
    </lineage>
</organism>
<feature type="region of interest" description="Disordered" evidence="1">
    <location>
        <begin position="89"/>
        <end position="130"/>
    </location>
</feature>
<sequence length="359" mass="38143">MRRSGFALALALSLLLHLALLSSPGWRLPTLAAAARLQAQLLPRPVRQAPQPPPQPAVRRQPPPRLPPVRHRTRPPALVTTPAPIAAPAAIAPPSLAPPPKPAAPAAESMAPPPPAAAPAAPPPEPQLPRRGRIRFSISRGDQGFVVGQAVHTWQRQGKTYALSSVTETTGLVALFRPARVVQNSEGEISAAGLKPLEYRTLRNGVAAEAASFDWAGGLLHYSGSREAPLSPGAQDVLSVFYQLGQLLPTARTEVMVATGKKFERYTFDVLGEERLPLAFGAQRALHLKSVGDSGEVTEVWLGLDLRGLPLKIRYTDRSGEPFVQVAEKLEFDDNAPAASGKLPQAPAPPPPQSPPQAG</sequence>
<dbReference type="InterPro" id="IPR021457">
    <property type="entry name" value="DUF3108"/>
</dbReference>
<feature type="compositionally biased region" description="Pro residues" evidence="1">
    <location>
        <begin position="50"/>
        <end position="67"/>
    </location>
</feature>
<proteinExistence type="predicted"/>
<feature type="region of interest" description="Disordered" evidence="1">
    <location>
        <begin position="46"/>
        <end position="76"/>
    </location>
</feature>
<dbReference type="EMBL" id="MLJW01000621">
    <property type="protein sequence ID" value="OIQ84384.1"/>
    <property type="molecule type" value="Genomic_DNA"/>
</dbReference>
<feature type="region of interest" description="Disordered" evidence="1">
    <location>
        <begin position="334"/>
        <end position="359"/>
    </location>
</feature>
<dbReference type="AlphaFoldDB" id="A0A1J5QLS7"/>
<dbReference type="Pfam" id="PF11306">
    <property type="entry name" value="DUF3108"/>
    <property type="match status" value="1"/>
</dbReference>